<dbReference type="EMBL" id="CAWUHC010000026">
    <property type="protein sequence ID" value="CAK7219194.1"/>
    <property type="molecule type" value="Genomic_DNA"/>
</dbReference>
<feature type="compositionally biased region" description="Low complexity" evidence="12">
    <location>
        <begin position="847"/>
        <end position="862"/>
    </location>
</feature>
<keyword evidence="4 11" id="KW-0678">Repressor</keyword>
<evidence type="ECO:0000256" key="9">
    <source>
        <dbReference type="ARBA" id="ARBA00025661"/>
    </source>
</evidence>
<feature type="compositionally biased region" description="Pro residues" evidence="12">
    <location>
        <begin position="666"/>
        <end position="675"/>
    </location>
</feature>
<feature type="region of interest" description="Disordered" evidence="12">
    <location>
        <begin position="106"/>
        <end position="205"/>
    </location>
</feature>
<dbReference type="Pfam" id="PF11597">
    <property type="entry name" value="Med13_N"/>
    <property type="match status" value="1"/>
</dbReference>
<evidence type="ECO:0000256" key="11">
    <source>
        <dbReference type="RuleBase" id="RU364134"/>
    </source>
</evidence>
<feature type="region of interest" description="Disordered" evidence="12">
    <location>
        <begin position="1419"/>
        <end position="1482"/>
    </location>
</feature>
<comment type="caution">
    <text evidence="16">The sequence shown here is derived from an EMBL/GenBank/DDBJ whole genome shotgun (WGS) entry which is preliminary data.</text>
</comment>
<evidence type="ECO:0000256" key="6">
    <source>
        <dbReference type="ARBA" id="ARBA00023159"/>
    </source>
</evidence>
<dbReference type="Pfam" id="PF06333">
    <property type="entry name" value="Med13_C"/>
    <property type="match status" value="1"/>
</dbReference>
<evidence type="ECO:0000256" key="3">
    <source>
        <dbReference type="ARBA" id="ARBA00019618"/>
    </source>
</evidence>
<keyword evidence="6 11" id="KW-0010">Activator</keyword>
<evidence type="ECO:0000256" key="2">
    <source>
        <dbReference type="ARBA" id="ARBA00009354"/>
    </source>
</evidence>
<feature type="domain" description="MID" evidence="15">
    <location>
        <begin position="1069"/>
        <end position="1242"/>
    </location>
</feature>
<evidence type="ECO:0000313" key="17">
    <source>
        <dbReference type="Proteomes" id="UP001642406"/>
    </source>
</evidence>
<comment type="function">
    <text evidence="9 11">Component of the SRB8-11 complex. The SRB8-11 complex is a regulatory module of the Mediator complex which is itself involved in regulation of basal and activated RNA polymerase II-dependent transcription. The SRB8-11 complex may be involved in the transcriptional repression of a subset of genes regulated by Mediator. It may inhibit the association of the Mediator complex with RNA polymerase II to form the holoenzyme complex.</text>
</comment>
<feature type="region of interest" description="Disordered" evidence="12">
    <location>
        <begin position="464"/>
        <end position="566"/>
    </location>
</feature>
<dbReference type="Pfam" id="PF18296">
    <property type="entry name" value="MID_MedPIWI"/>
    <property type="match status" value="1"/>
</dbReference>
<comment type="subunit">
    <text evidence="11">Component of the SRB8-11 complex, which itself associates with the Mediator complex.</text>
</comment>
<organism evidence="16 17">
    <name type="scientific">Sporothrix bragantina</name>
    <dbReference type="NCBI Taxonomy" id="671064"/>
    <lineage>
        <taxon>Eukaryota</taxon>
        <taxon>Fungi</taxon>
        <taxon>Dikarya</taxon>
        <taxon>Ascomycota</taxon>
        <taxon>Pezizomycotina</taxon>
        <taxon>Sordariomycetes</taxon>
        <taxon>Sordariomycetidae</taxon>
        <taxon>Ophiostomatales</taxon>
        <taxon>Ophiostomataceae</taxon>
        <taxon>Sporothrix</taxon>
    </lineage>
</organism>
<keyword evidence="17" id="KW-1185">Reference proteome</keyword>
<protein>
    <recommendedName>
        <fullName evidence="3 11">Mediator of RNA polymerase II transcription subunit 13</fullName>
    </recommendedName>
    <alternativeName>
        <fullName evidence="10 11">Mediator complex subunit 13</fullName>
    </alternativeName>
</protein>
<dbReference type="InterPro" id="IPR009401">
    <property type="entry name" value="Med13_C"/>
</dbReference>
<dbReference type="PANTHER" id="PTHR48249:SF3">
    <property type="entry name" value="MEDIATOR OF RNA POLYMERASE II TRANSCRIPTION SUBUNIT 13"/>
    <property type="match status" value="1"/>
</dbReference>
<feature type="compositionally biased region" description="Basic and acidic residues" evidence="12">
    <location>
        <begin position="677"/>
        <end position="689"/>
    </location>
</feature>
<name>A0ABP0BIX9_9PEZI</name>
<accession>A0ABP0BIX9</accession>
<dbReference type="InterPro" id="IPR051139">
    <property type="entry name" value="Mediator_complx_sub13"/>
</dbReference>
<feature type="compositionally biased region" description="Low complexity" evidence="12">
    <location>
        <begin position="1444"/>
        <end position="1465"/>
    </location>
</feature>
<evidence type="ECO:0000256" key="8">
    <source>
        <dbReference type="ARBA" id="ARBA00023242"/>
    </source>
</evidence>
<feature type="compositionally biased region" description="Polar residues" evidence="12">
    <location>
        <begin position="1422"/>
        <end position="1438"/>
    </location>
</feature>
<evidence type="ECO:0000256" key="1">
    <source>
        <dbReference type="ARBA" id="ARBA00004123"/>
    </source>
</evidence>
<feature type="region of interest" description="Disordered" evidence="12">
    <location>
        <begin position="659"/>
        <end position="717"/>
    </location>
</feature>
<dbReference type="Proteomes" id="UP001642406">
    <property type="component" value="Unassembled WGS sequence"/>
</dbReference>
<keyword evidence="7 11" id="KW-0804">Transcription</keyword>
<keyword evidence="5 11" id="KW-0805">Transcription regulation</keyword>
<feature type="domain" description="Mediator complex subunit Med13 C-terminal" evidence="13">
    <location>
        <begin position="1250"/>
        <end position="1627"/>
    </location>
</feature>
<dbReference type="InterPro" id="IPR041285">
    <property type="entry name" value="MID_MedPIWI"/>
</dbReference>
<dbReference type="PANTHER" id="PTHR48249">
    <property type="entry name" value="MEDIATOR OF RNA POLYMERASE II TRANSCRIPTION SUBUNIT 13"/>
    <property type="match status" value="1"/>
</dbReference>
<gene>
    <name evidence="16" type="ORF">SBRCBS47491_003763</name>
</gene>
<evidence type="ECO:0000313" key="16">
    <source>
        <dbReference type="EMBL" id="CAK7219194.1"/>
    </source>
</evidence>
<evidence type="ECO:0000256" key="7">
    <source>
        <dbReference type="ARBA" id="ARBA00023163"/>
    </source>
</evidence>
<evidence type="ECO:0000259" key="14">
    <source>
        <dbReference type="Pfam" id="PF11597"/>
    </source>
</evidence>
<evidence type="ECO:0000259" key="13">
    <source>
        <dbReference type="Pfam" id="PF06333"/>
    </source>
</evidence>
<reference evidence="16 17" key="1">
    <citation type="submission" date="2024-01" db="EMBL/GenBank/DDBJ databases">
        <authorList>
            <person name="Allen C."/>
            <person name="Tagirdzhanova G."/>
        </authorList>
    </citation>
    <scope>NUCLEOTIDE SEQUENCE [LARGE SCALE GENOMIC DNA]</scope>
</reference>
<feature type="region of interest" description="Disordered" evidence="12">
    <location>
        <begin position="835"/>
        <end position="871"/>
    </location>
</feature>
<feature type="compositionally biased region" description="Low complexity" evidence="12">
    <location>
        <begin position="486"/>
        <end position="497"/>
    </location>
</feature>
<feature type="compositionally biased region" description="Polar residues" evidence="12">
    <location>
        <begin position="514"/>
        <end position="529"/>
    </location>
</feature>
<evidence type="ECO:0000259" key="15">
    <source>
        <dbReference type="Pfam" id="PF18296"/>
    </source>
</evidence>
<feature type="compositionally biased region" description="Low complexity" evidence="12">
    <location>
        <begin position="117"/>
        <end position="134"/>
    </location>
</feature>
<comment type="subcellular location">
    <subcellularLocation>
        <location evidence="1 11">Nucleus</location>
    </subcellularLocation>
</comment>
<proteinExistence type="inferred from homology"/>
<feature type="domain" description="Mediator complex subunit Med13 N-terminal" evidence="14">
    <location>
        <begin position="7"/>
        <end position="409"/>
    </location>
</feature>
<sequence>MEVGEYETNTLAISNIASIVFRVYRPVVSASAALFAFSPSDVEKALRHDGHLVFADSRRQGIWCFRLLRKDGSTIGSPTKSQLNTTIDVGPYKLTTVSEGSFDPGSLVLGKPAGGANPINTPNSSTASSAASTAPQPPFGLPNVPTTIDLTSPQTATASGAGSGMPDTEVSQSGGSNGAAPNTQGSQGSQGPQGQGPAGLPSELRSAFPTVPTKVVYNFFMSAVLASLSTAYCSHAKAIALNNRTFLLPPLDPLWNGKETSRTDSRSLVATLRITLTTAGALLVSLSHSLLRGMGCSEWECYAGVPPPGSAVLTAPWGKFATVQDTYPSMAMGAAEDSRYAVARLKHGVPMPAVPNAWKSFAAKMLEMRGTSASVLHDSSWLQIEFLLDDETSNGNSVVILWPSVLCFWCLEDSLVTVAPFQRLDPLVALREAYLEELRAEEATSRPKEPVKEEDVVMEDIQTVSSIGKGPQSDGPSPLGLRHPLGPGTAATAAGIYPTPPDGIPSLIGATPTFDGSTSSPGNLASTSAPADIEPATADGGRRSSNEDGFGELWSNSAARPDEQDQQDQAFMGEPDDLLGGDIGADMFGDDVTDADFNFFDDTKPPDAASIANAVAGPSTALVQDKMDVDSPVGQLGTTPVAAETPTGANTVVAKAEVPETSAASMPPPPPPSQKPPAEEKTAETDKATESPVFVKPELRHARSNLDAPRTGAIKRSSSPFNAMTVFKRVRAIAEANKALQPGVPREPLPKPPGKLFEGLQFTDFMIQNNKKYEMNGKFGFNWPHPEADMLSDISSATSPTAFRRPLKKPPGLSDSSPQFASLISSITRGLKSSSLHNAPSPLTLGDSGDTSSNSSSSSSSSEDSDDDEAPLAVTAAHRKMRARATAEMIPSPEAATDLSRAYSEGVWDFSIARFFAEPLPQPAELNYADDDIADVAQILTQQITHSTIRSIFDEDDGQDLQKSKLRQTLLQRIRYSVATLEDSLPASLDGASRCALKPYLDVQDTLQLAPPGRLNPRAPPGADQRFPNLFPAPAPLVGIRRNESALSIKPTGIEFWEVLGLEPLHGPKDIRAVCAYPNYQGLSNDVSSFLARMRIVYESLRLGSHEPLSAKANVVDGMVAFNSELSSSSHSAQMSTPGNEFSGADQVHKLAQALAAEDSPGKSLVVYFVYCPDITTAIVDACLAFQRLSQLYDIAVTSRSTEPNDLVLQLIPIDFLSSPTSLAVPSPSELLYLSLEVYDRCASPRGPKPAPAFLLEQPPARNLDLKLSSIPLVDVQRENSCIHVAYALSADERWITAAWTDGSGWRQFSSAYWIGRKDAEGSVNSFDAVAREIWTNTCAIVSNLKVHWRAIIAKCGQIEPEEISIWSELAKAETRASMSLTLVTVDTQPTLELLPPVVTVNPTVLSQLTVATSAAAGAPTPQASSVFSPEQSGTTPAGSFANPTTPAGTTPAGGAPTPATPSGTFGKATVPGAPNSPAVPQTPATAAAAAAAAAAVNANNDASAKLAAAGADPNTVADIEGNVVLVDVTDNTWIAVAAHRLNTASTWVDLRPALVSGYLIKRGGIGRDDAPVVLEVNVVHVDAKHRANDALVRDILTSYRSLGTLARVRGILDSERDARPWHVAAAERAARALCRWM</sequence>
<evidence type="ECO:0000256" key="10">
    <source>
        <dbReference type="ARBA" id="ARBA00032008"/>
    </source>
</evidence>
<comment type="similarity">
    <text evidence="2 11">Belongs to the Mediator complex subunit 13 family.</text>
</comment>
<evidence type="ECO:0000256" key="12">
    <source>
        <dbReference type="SAM" id="MobiDB-lite"/>
    </source>
</evidence>
<keyword evidence="8 11" id="KW-0539">Nucleus</keyword>
<dbReference type="InterPro" id="IPR021643">
    <property type="entry name" value="Mediator_Med13_N"/>
</dbReference>
<feature type="compositionally biased region" description="Polar residues" evidence="12">
    <location>
        <begin position="169"/>
        <end position="183"/>
    </location>
</feature>
<feature type="compositionally biased region" description="Polar residues" evidence="12">
    <location>
        <begin position="144"/>
        <end position="160"/>
    </location>
</feature>
<evidence type="ECO:0000256" key="5">
    <source>
        <dbReference type="ARBA" id="ARBA00023015"/>
    </source>
</evidence>
<evidence type="ECO:0000256" key="4">
    <source>
        <dbReference type="ARBA" id="ARBA00022491"/>
    </source>
</evidence>